<dbReference type="RefSeq" id="WP_207683378.1">
    <property type="nucleotide sequence ID" value="NZ_CP061800.1"/>
</dbReference>
<feature type="domain" description="ABC transporter" evidence="6">
    <location>
        <begin position="3"/>
        <end position="239"/>
    </location>
</feature>
<evidence type="ECO:0000256" key="2">
    <source>
        <dbReference type="ARBA" id="ARBA00022741"/>
    </source>
</evidence>
<comment type="function">
    <text evidence="5">Part of the ABC transporter complex HmuTUV involved in hemin import. Responsible for energy coupling to the transport system.</text>
</comment>
<dbReference type="SMART" id="SM00382">
    <property type="entry name" value="AAA"/>
    <property type="match status" value="1"/>
</dbReference>
<dbReference type="PANTHER" id="PTHR42794:SF1">
    <property type="entry name" value="HEMIN IMPORT ATP-BINDING PROTEIN HMUV"/>
    <property type="match status" value="1"/>
</dbReference>
<keyword evidence="2" id="KW-0547">Nucleotide-binding</keyword>
<dbReference type="InterPro" id="IPR017871">
    <property type="entry name" value="ABC_transporter-like_CS"/>
</dbReference>
<keyword evidence="4" id="KW-1278">Translocase</keyword>
<dbReference type="Proteomes" id="UP000663722">
    <property type="component" value="Chromosome"/>
</dbReference>
<dbReference type="PROSITE" id="PS50893">
    <property type="entry name" value="ABC_TRANSPORTER_2"/>
    <property type="match status" value="1"/>
</dbReference>
<dbReference type="Pfam" id="PF00005">
    <property type="entry name" value="ABC_tran"/>
    <property type="match status" value="1"/>
</dbReference>
<keyword evidence="3 7" id="KW-0067">ATP-binding</keyword>
<dbReference type="InterPro" id="IPR003439">
    <property type="entry name" value="ABC_transporter-like_ATP-bd"/>
</dbReference>
<evidence type="ECO:0000313" key="7">
    <source>
        <dbReference type="EMBL" id="QTA88756.1"/>
    </source>
</evidence>
<dbReference type="KEGG" id="dmm:dnm_048030"/>
<reference evidence="7" key="1">
    <citation type="journal article" date="2021" name="Microb. Physiol.">
        <title>Proteogenomic Insights into the Physiology of Marine, Sulfate-Reducing, Filamentous Desulfonema limicola and Desulfonema magnum.</title>
        <authorList>
            <person name="Schnaars V."/>
            <person name="Wohlbrand L."/>
            <person name="Scheve S."/>
            <person name="Hinrichs C."/>
            <person name="Reinhardt R."/>
            <person name="Rabus R."/>
        </authorList>
    </citation>
    <scope>NUCLEOTIDE SEQUENCE</scope>
    <source>
        <strain evidence="7">4be13</strain>
    </source>
</reference>
<evidence type="ECO:0000313" key="8">
    <source>
        <dbReference type="Proteomes" id="UP000663722"/>
    </source>
</evidence>
<dbReference type="CDD" id="cd03214">
    <property type="entry name" value="ABC_Iron-Siderophores_B12_Hemin"/>
    <property type="match status" value="1"/>
</dbReference>
<dbReference type="InterPro" id="IPR027417">
    <property type="entry name" value="P-loop_NTPase"/>
</dbReference>
<dbReference type="GO" id="GO:0016887">
    <property type="term" value="F:ATP hydrolysis activity"/>
    <property type="evidence" value="ECO:0007669"/>
    <property type="project" value="InterPro"/>
</dbReference>
<protein>
    <submittedName>
        <fullName evidence="7">ABC transporter, ATP-binding protein</fullName>
    </submittedName>
</protein>
<evidence type="ECO:0000256" key="3">
    <source>
        <dbReference type="ARBA" id="ARBA00022840"/>
    </source>
</evidence>
<evidence type="ECO:0000256" key="5">
    <source>
        <dbReference type="ARBA" id="ARBA00037066"/>
    </source>
</evidence>
<gene>
    <name evidence="7" type="ORF">dnm_048030</name>
</gene>
<keyword evidence="8" id="KW-1185">Reference proteome</keyword>
<dbReference type="GO" id="GO:0005524">
    <property type="term" value="F:ATP binding"/>
    <property type="evidence" value="ECO:0007669"/>
    <property type="project" value="UniProtKB-KW"/>
</dbReference>
<dbReference type="Gene3D" id="3.40.50.300">
    <property type="entry name" value="P-loop containing nucleotide triphosphate hydrolases"/>
    <property type="match status" value="1"/>
</dbReference>
<dbReference type="PANTHER" id="PTHR42794">
    <property type="entry name" value="HEMIN IMPORT ATP-BINDING PROTEIN HMUV"/>
    <property type="match status" value="1"/>
</dbReference>
<evidence type="ECO:0000259" key="6">
    <source>
        <dbReference type="PROSITE" id="PS50893"/>
    </source>
</evidence>
<dbReference type="EMBL" id="CP061800">
    <property type="protein sequence ID" value="QTA88756.1"/>
    <property type="molecule type" value="Genomic_DNA"/>
</dbReference>
<evidence type="ECO:0000256" key="1">
    <source>
        <dbReference type="ARBA" id="ARBA00022448"/>
    </source>
</evidence>
<organism evidence="7 8">
    <name type="scientific">Desulfonema magnum</name>
    <dbReference type="NCBI Taxonomy" id="45655"/>
    <lineage>
        <taxon>Bacteria</taxon>
        <taxon>Pseudomonadati</taxon>
        <taxon>Thermodesulfobacteriota</taxon>
        <taxon>Desulfobacteria</taxon>
        <taxon>Desulfobacterales</taxon>
        <taxon>Desulfococcaceae</taxon>
        <taxon>Desulfonema</taxon>
    </lineage>
</organism>
<dbReference type="AlphaFoldDB" id="A0A975BNG2"/>
<evidence type="ECO:0000256" key="4">
    <source>
        <dbReference type="ARBA" id="ARBA00022967"/>
    </source>
</evidence>
<dbReference type="SUPFAM" id="SSF52540">
    <property type="entry name" value="P-loop containing nucleoside triphosphate hydrolases"/>
    <property type="match status" value="1"/>
</dbReference>
<dbReference type="InterPro" id="IPR003593">
    <property type="entry name" value="AAA+_ATPase"/>
</dbReference>
<sequence>MGFHIDHICFSYEERKVLNDISLLLDPGHFYGIVGPNGCGKTTFIDLLMGHRRITSGSILYKGKNIASYSRKALAKEISLVPQNFYINFPFNAREIVMMGRYPYIPRFSPPSAEDIQVADEIMMKTGTKKFEDRYMTEMSGGERQRVIFARALAQDTPVLMLDEATSNLDISHTLNLLDIVADKVKQKGNTVIAVIQDINLAATYCDRMIFMKQGGIAAYGDTDEVLTEETIKTVFNVSSKVYSEPYSNSKKVAFIRE</sequence>
<proteinExistence type="predicted"/>
<keyword evidence="1" id="KW-0813">Transport</keyword>
<dbReference type="FunFam" id="3.40.50.300:FF:000134">
    <property type="entry name" value="Iron-enterobactin ABC transporter ATP-binding protein"/>
    <property type="match status" value="1"/>
</dbReference>
<accession>A0A975BNG2</accession>
<name>A0A975BNG2_9BACT</name>
<dbReference type="PROSITE" id="PS00211">
    <property type="entry name" value="ABC_TRANSPORTER_1"/>
    <property type="match status" value="1"/>
</dbReference>